<dbReference type="EMBL" id="ML179155">
    <property type="protein sequence ID" value="THU97477.1"/>
    <property type="molecule type" value="Genomic_DNA"/>
</dbReference>
<name>A0A4S8M5G7_DENBC</name>
<dbReference type="AlphaFoldDB" id="A0A4S8M5G7"/>
<evidence type="ECO:0000313" key="2">
    <source>
        <dbReference type="Proteomes" id="UP000297245"/>
    </source>
</evidence>
<keyword evidence="2" id="KW-1185">Reference proteome</keyword>
<organism evidence="1 2">
    <name type="scientific">Dendrothele bispora (strain CBS 962.96)</name>
    <dbReference type="NCBI Taxonomy" id="1314807"/>
    <lineage>
        <taxon>Eukaryota</taxon>
        <taxon>Fungi</taxon>
        <taxon>Dikarya</taxon>
        <taxon>Basidiomycota</taxon>
        <taxon>Agaricomycotina</taxon>
        <taxon>Agaricomycetes</taxon>
        <taxon>Agaricomycetidae</taxon>
        <taxon>Agaricales</taxon>
        <taxon>Agaricales incertae sedis</taxon>
        <taxon>Dendrothele</taxon>
    </lineage>
</organism>
<gene>
    <name evidence="1" type="ORF">K435DRAFT_965481</name>
</gene>
<evidence type="ECO:0000313" key="1">
    <source>
        <dbReference type="EMBL" id="THU97477.1"/>
    </source>
</evidence>
<proteinExistence type="predicted"/>
<dbReference type="Proteomes" id="UP000297245">
    <property type="component" value="Unassembled WGS sequence"/>
</dbReference>
<accession>A0A4S8M5G7</accession>
<protein>
    <submittedName>
        <fullName evidence="1">Uncharacterized protein</fullName>
    </submittedName>
</protein>
<sequence length="87" mass="10381">MPPVRNQLHRRQRAVRVPVRDHHEEDVEMAFVGPFNIEAQNVHREVVDRQQDHARHWPLVHIFMRLLNFLADHVPTTCAQRFMNTNA</sequence>
<reference evidence="1 2" key="1">
    <citation type="journal article" date="2019" name="Nat. Ecol. Evol.">
        <title>Megaphylogeny resolves global patterns of mushroom evolution.</title>
        <authorList>
            <person name="Varga T."/>
            <person name="Krizsan K."/>
            <person name="Foldi C."/>
            <person name="Dima B."/>
            <person name="Sanchez-Garcia M."/>
            <person name="Sanchez-Ramirez S."/>
            <person name="Szollosi G.J."/>
            <person name="Szarkandi J.G."/>
            <person name="Papp V."/>
            <person name="Albert L."/>
            <person name="Andreopoulos W."/>
            <person name="Angelini C."/>
            <person name="Antonin V."/>
            <person name="Barry K.W."/>
            <person name="Bougher N.L."/>
            <person name="Buchanan P."/>
            <person name="Buyck B."/>
            <person name="Bense V."/>
            <person name="Catcheside P."/>
            <person name="Chovatia M."/>
            <person name="Cooper J."/>
            <person name="Damon W."/>
            <person name="Desjardin D."/>
            <person name="Finy P."/>
            <person name="Geml J."/>
            <person name="Haridas S."/>
            <person name="Hughes K."/>
            <person name="Justo A."/>
            <person name="Karasinski D."/>
            <person name="Kautmanova I."/>
            <person name="Kiss B."/>
            <person name="Kocsube S."/>
            <person name="Kotiranta H."/>
            <person name="LaButti K.M."/>
            <person name="Lechner B.E."/>
            <person name="Liimatainen K."/>
            <person name="Lipzen A."/>
            <person name="Lukacs Z."/>
            <person name="Mihaltcheva S."/>
            <person name="Morgado L.N."/>
            <person name="Niskanen T."/>
            <person name="Noordeloos M.E."/>
            <person name="Ohm R.A."/>
            <person name="Ortiz-Santana B."/>
            <person name="Ovrebo C."/>
            <person name="Racz N."/>
            <person name="Riley R."/>
            <person name="Savchenko A."/>
            <person name="Shiryaev A."/>
            <person name="Soop K."/>
            <person name="Spirin V."/>
            <person name="Szebenyi C."/>
            <person name="Tomsovsky M."/>
            <person name="Tulloss R.E."/>
            <person name="Uehling J."/>
            <person name="Grigoriev I.V."/>
            <person name="Vagvolgyi C."/>
            <person name="Papp T."/>
            <person name="Martin F.M."/>
            <person name="Miettinen O."/>
            <person name="Hibbett D.S."/>
            <person name="Nagy L.G."/>
        </authorList>
    </citation>
    <scope>NUCLEOTIDE SEQUENCE [LARGE SCALE GENOMIC DNA]</scope>
    <source>
        <strain evidence="1 2">CBS 962.96</strain>
    </source>
</reference>